<dbReference type="InterPro" id="IPR026218">
    <property type="entry name" value="HRG"/>
</dbReference>
<dbReference type="Ensembl" id="ENSMUST00000135073.2">
    <property type="protein sequence ID" value="ENSMUSP00000122485.2"/>
    <property type="gene ID" value="ENSMUSG00000081534.4"/>
</dbReference>
<dbReference type="PhylomeDB" id="D6RG96"/>
<evidence type="ECO:0000256" key="2">
    <source>
        <dbReference type="ARBA" id="ARBA00006203"/>
    </source>
</evidence>
<evidence type="ECO:0000313" key="9">
    <source>
        <dbReference type="MGI" id="MGI:1914989"/>
    </source>
</evidence>
<keyword evidence="3" id="KW-0813">Transport</keyword>
<keyword evidence="4 7" id="KW-0812">Transmembrane</keyword>
<keyword evidence="10" id="KW-1185">Reference proteome</keyword>
<keyword evidence="6 7" id="KW-0472">Membrane</keyword>
<evidence type="ECO:0000256" key="7">
    <source>
        <dbReference type="SAM" id="Phobius"/>
    </source>
</evidence>
<dbReference type="Proteomes" id="UP000000589">
    <property type="component" value="Chromosome 15"/>
</dbReference>
<evidence type="ECO:0000313" key="8">
    <source>
        <dbReference type="Ensembl" id="ENSMUSP00000122485.2"/>
    </source>
</evidence>
<gene>
    <name evidence="8 9" type="primary">Slc48a1</name>
</gene>
<comment type="subcellular location">
    <subcellularLocation>
        <location evidence="1">Membrane</location>
        <topology evidence="1">Multi-pass membrane protein</topology>
    </subcellularLocation>
</comment>
<reference evidence="8 10" key="1">
    <citation type="journal article" date="2009" name="PLoS Biol.">
        <title>Lineage-specific biology revealed by a finished genome assembly of the mouse.</title>
        <authorList>
            <consortium name="Mouse Genome Sequencing Consortium"/>
            <person name="Church D.M."/>
            <person name="Goodstadt L."/>
            <person name="Hillier L.W."/>
            <person name="Zody M.C."/>
            <person name="Goldstein S."/>
            <person name="She X."/>
            <person name="Bult C.J."/>
            <person name="Agarwala R."/>
            <person name="Cherry J.L."/>
            <person name="DiCuccio M."/>
            <person name="Hlavina W."/>
            <person name="Kapustin Y."/>
            <person name="Meric P."/>
            <person name="Maglott D."/>
            <person name="Birtle Z."/>
            <person name="Marques A.C."/>
            <person name="Graves T."/>
            <person name="Zhou S."/>
            <person name="Teague B."/>
            <person name="Potamousis K."/>
            <person name="Churas C."/>
            <person name="Place M."/>
            <person name="Herschleb J."/>
            <person name="Runnheim R."/>
            <person name="Forrest D."/>
            <person name="Amos-Landgraf J."/>
            <person name="Schwartz D.C."/>
            <person name="Cheng Z."/>
            <person name="Lindblad-Toh K."/>
            <person name="Eichler E.E."/>
            <person name="Ponting C.P."/>
        </authorList>
    </citation>
    <scope>NUCLEOTIDE SEQUENCE [LARGE SCALE GENOMIC DNA]</scope>
    <source>
        <strain evidence="8 10">C57BL/6J</strain>
    </source>
</reference>
<dbReference type="PRINTS" id="PR02095">
    <property type="entry name" value="TRNSPORTRHRG"/>
</dbReference>
<organism evidence="8 10">
    <name type="scientific">Mus musculus</name>
    <name type="common">Mouse</name>
    <dbReference type="NCBI Taxonomy" id="10090"/>
    <lineage>
        <taxon>Eukaryota</taxon>
        <taxon>Metazoa</taxon>
        <taxon>Chordata</taxon>
        <taxon>Craniata</taxon>
        <taxon>Vertebrata</taxon>
        <taxon>Euteleostomi</taxon>
        <taxon>Mammalia</taxon>
        <taxon>Eutheria</taxon>
        <taxon>Euarchontoglires</taxon>
        <taxon>Glires</taxon>
        <taxon>Rodentia</taxon>
        <taxon>Myomorpha</taxon>
        <taxon>Muroidea</taxon>
        <taxon>Muridae</taxon>
        <taxon>Murinae</taxon>
        <taxon>Mus</taxon>
        <taxon>Mus</taxon>
    </lineage>
</organism>
<dbReference type="Antibodypedia" id="25407">
    <property type="antibodies" value="20 antibodies from 11 providers"/>
</dbReference>
<evidence type="ECO:0000256" key="6">
    <source>
        <dbReference type="ARBA" id="ARBA00023136"/>
    </source>
</evidence>
<dbReference type="AlphaFoldDB" id="D6RG96"/>
<evidence type="ECO:0000256" key="1">
    <source>
        <dbReference type="ARBA" id="ARBA00004141"/>
    </source>
</evidence>
<evidence type="ECO:0000256" key="5">
    <source>
        <dbReference type="ARBA" id="ARBA00022989"/>
    </source>
</evidence>
<evidence type="ECO:0000256" key="4">
    <source>
        <dbReference type="ARBA" id="ARBA00022692"/>
    </source>
</evidence>
<dbReference type="GO" id="GO:0016020">
    <property type="term" value="C:membrane"/>
    <property type="evidence" value="ECO:0007669"/>
    <property type="project" value="UniProtKB-SubCell"/>
</dbReference>
<reference evidence="8 10" key="2">
    <citation type="journal article" date="2011" name="PLoS Biol.">
        <title>Modernizing reference genome assemblies.</title>
        <authorList>
            <person name="Church D.M."/>
            <person name="Schneider V.A."/>
            <person name="Graves T."/>
            <person name="Auger K."/>
            <person name="Cunningham F."/>
            <person name="Bouk N."/>
            <person name="Chen H.C."/>
            <person name="Agarwala R."/>
            <person name="McLaren W.M."/>
            <person name="Ritchie G.R."/>
            <person name="Albracht D."/>
            <person name="Kremitzki M."/>
            <person name="Rock S."/>
            <person name="Kotkiewicz H."/>
            <person name="Kremitzki C."/>
            <person name="Wollam A."/>
            <person name="Trani L."/>
            <person name="Fulton L."/>
            <person name="Fulton R."/>
            <person name="Matthews L."/>
            <person name="Whitehead S."/>
            <person name="Chow W."/>
            <person name="Torrance J."/>
            <person name="Dunn M."/>
            <person name="Harden G."/>
            <person name="Threadgold G."/>
            <person name="Wood J."/>
            <person name="Collins J."/>
            <person name="Heath P."/>
            <person name="Griffiths G."/>
            <person name="Pelan S."/>
            <person name="Grafham D."/>
            <person name="Eichler E.E."/>
            <person name="Weinstock G."/>
            <person name="Mardis E.R."/>
            <person name="Wilson R.K."/>
            <person name="Howe K."/>
            <person name="Flicek P."/>
            <person name="Hubbard T."/>
        </authorList>
    </citation>
    <scope>NUCLEOTIDE SEQUENCE [LARGE SCALE GENOMIC DNA]</scope>
    <source>
        <strain evidence="8 10">C57BL/6J</strain>
    </source>
</reference>
<dbReference type="Bgee" id="ENSMUSG00000081534">
    <property type="expression patterns" value="Expressed in blood and 246 other cell types or tissues"/>
</dbReference>
<comment type="similarity">
    <text evidence="2">Belongs to the HRG family.</text>
</comment>
<feature type="transmembrane region" description="Helical" evidence="7">
    <location>
        <begin position="12"/>
        <end position="32"/>
    </location>
</feature>
<dbReference type="HOGENOM" id="CLU_3086534_0_0_1"/>
<dbReference type="MGI" id="MGI:1914989">
    <property type="gene designation" value="Slc48a1"/>
</dbReference>
<name>D6RG96_MOUSE</name>
<evidence type="ECO:0000313" key="10">
    <source>
        <dbReference type="Proteomes" id="UP000000589"/>
    </source>
</evidence>
<proteinExistence type="inferred from homology"/>
<protein>
    <submittedName>
        <fullName evidence="8">Solute carrier family 48 (heme transporter), member 1</fullName>
    </submittedName>
</protein>
<dbReference type="AGR" id="MGI:1914989"/>
<dbReference type="GO" id="GO:0015232">
    <property type="term" value="F:heme transmembrane transporter activity"/>
    <property type="evidence" value="ECO:0007669"/>
    <property type="project" value="InterPro"/>
</dbReference>
<dbReference type="VEuPathDB" id="HostDB:ENSMUSG00000081534"/>
<reference evidence="8" key="3">
    <citation type="submission" date="2025-08" db="UniProtKB">
        <authorList>
            <consortium name="Ensembl"/>
        </authorList>
    </citation>
    <scope>IDENTIFICATION</scope>
    <source>
        <strain evidence="8">C57BL/6J</strain>
    </source>
</reference>
<reference evidence="8" key="4">
    <citation type="submission" date="2025-09" db="UniProtKB">
        <authorList>
            <consortium name="Ensembl"/>
        </authorList>
    </citation>
    <scope>IDENTIFICATION</scope>
    <source>
        <strain evidence="8">C57BL/6J</strain>
    </source>
</reference>
<sequence>MAPSRLQLGLRAAYSGFSSVAGFSIFFVWTVVYRQPGTAAMGGLAGWNVSRFSDLQALHF</sequence>
<dbReference type="GeneTree" id="ENSGT00390000002307"/>
<evidence type="ECO:0000256" key="3">
    <source>
        <dbReference type="ARBA" id="ARBA00022448"/>
    </source>
</evidence>
<dbReference type="ExpressionAtlas" id="D6RG96">
    <property type="expression patterns" value="baseline and differential"/>
</dbReference>
<accession>D6RG96</accession>
<keyword evidence="5 7" id="KW-1133">Transmembrane helix</keyword>